<evidence type="ECO:0000313" key="2">
    <source>
        <dbReference type="Proteomes" id="UP001366060"/>
    </source>
</evidence>
<dbReference type="RefSeq" id="WP_341627755.1">
    <property type="nucleotide sequence ID" value="NZ_JBAKBA010000016.1"/>
</dbReference>
<evidence type="ECO:0000313" key="1">
    <source>
        <dbReference type="EMBL" id="MEL0659177.1"/>
    </source>
</evidence>
<reference evidence="1 2" key="1">
    <citation type="submission" date="2024-02" db="EMBL/GenBank/DDBJ databases">
        <title>Bacteria isolated from the canopy kelp, Nereocystis luetkeana.</title>
        <authorList>
            <person name="Pfister C.A."/>
            <person name="Younker I.T."/>
            <person name="Light S.H."/>
        </authorList>
    </citation>
    <scope>NUCLEOTIDE SEQUENCE [LARGE SCALE GENOMIC DNA]</scope>
    <source>
        <strain evidence="1 2">TI.2.07</strain>
    </source>
</reference>
<dbReference type="Proteomes" id="UP001366060">
    <property type="component" value="Unassembled WGS sequence"/>
</dbReference>
<dbReference type="EMBL" id="JBAKBA010000016">
    <property type="protein sequence ID" value="MEL0659177.1"/>
    <property type="molecule type" value="Genomic_DNA"/>
</dbReference>
<name>A0ABU9HBC3_9GAMM</name>
<sequence>MDVFNNVVPVDFSTYESNHFFHTERYHREAIYNFEKKLSQEPKCVEVLCDWIASYHELASLYAQQGAIETAQKCLLIPHQSMLYMAKEHNGDLEQEQIAIRAISITLPPLLEFANEYPPCDNCMKELQAQLIMIQKNKKKDH</sequence>
<organism evidence="1 2">
    <name type="scientific">Psychromonas arctica</name>
    <dbReference type="NCBI Taxonomy" id="168275"/>
    <lineage>
        <taxon>Bacteria</taxon>
        <taxon>Pseudomonadati</taxon>
        <taxon>Pseudomonadota</taxon>
        <taxon>Gammaproteobacteria</taxon>
        <taxon>Alteromonadales</taxon>
        <taxon>Psychromonadaceae</taxon>
        <taxon>Psychromonas</taxon>
    </lineage>
</organism>
<keyword evidence="2" id="KW-1185">Reference proteome</keyword>
<gene>
    <name evidence="1" type="ORF">V6255_08490</name>
</gene>
<evidence type="ECO:0008006" key="3">
    <source>
        <dbReference type="Google" id="ProtNLM"/>
    </source>
</evidence>
<proteinExistence type="predicted"/>
<accession>A0ABU9HBC3</accession>
<protein>
    <recommendedName>
        <fullName evidence="3">Tetratricopeptide repeat protein</fullName>
    </recommendedName>
</protein>
<comment type="caution">
    <text evidence="1">The sequence shown here is derived from an EMBL/GenBank/DDBJ whole genome shotgun (WGS) entry which is preliminary data.</text>
</comment>